<evidence type="ECO:0000256" key="1">
    <source>
        <dbReference type="SAM" id="Phobius"/>
    </source>
</evidence>
<dbReference type="RefSeq" id="WP_094134765.1">
    <property type="nucleotide sequence ID" value="NZ_CP059075.1"/>
</dbReference>
<proteinExistence type="predicted"/>
<feature type="transmembrane region" description="Helical" evidence="1">
    <location>
        <begin position="48"/>
        <end position="74"/>
    </location>
</feature>
<dbReference type="AlphaFoldDB" id="A0A7U2NGQ8"/>
<name>A0A7U2NGQ8_FLAPS</name>
<feature type="transmembrane region" description="Helical" evidence="1">
    <location>
        <begin position="110"/>
        <end position="130"/>
    </location>
</feature>
<protein>
    <submittedName>
        <fullName evidence="2">Uncharacterized protein</fullName>
    </submittedName>
</protein>
<dbReference type="EMBL" id="CP059075">
    <property type="protein sequence ID" value="QRE04665.1"/>
    <property type="molecule type" value="Genomic_DNA"/>
</dbReference>
<keyword evidence="1" id="KW-0472">Membrane</keyword>
<feature type="transmembrane region" description="Helical" evidence="1">
    <location>
        <begin position="81"/>
        <end position="104"/>
    </location>
</feature>
<sequence length="143" mass="17079">MKKIIFKSWIINLVISISLFIIYRLIIAETNYLESMSMFENFLFFIDVLLNIWVSILSLIAMFFCSLFFFLNLVVNIRNNYYLSSLSFLGIPTIWIIYLIVINIYTGFGFYRTILVLSMIYLFLTAVQFLKFRKKIKSYALYK</sequence>
<feature type="transmembrane region" description="Helical" evidence="1">
    <location>
        <begin position="9"/>
        <end position="28"/>
    </location>
</feature>
<dbReference type="Proteomes" id="UP000596329">
    <property type="component" value="Chromosome"/>
</dbReference>
<accession>A0A7U2NGQ8</accession>
<evidence type="ECO:0000313" key="2">
    <source>
        <dbReference type="EMBL" id="QRE04665.1"/>
    </source>
</evidence>
<keyword evidence="1" id="KW-1133">Transmembrane helix</keyword>
<organism evidence="2 3">
    <name type="scientific">Flavobacterium psychrophilum</name>
    <dbReference type="NCBI Taxonomy" id="96345"/>
    <lineage>
        <taxon>Bacteria</taxon>
        <taxon>Pseudomonadati</taxon>
        <taxon>Bacteroidota</taxon>
        <taxon>Flavobacteriia</taxon>
        <taxon>Flavobacteriales</taxon>
        <taxon>Flavobacteriaceae</taxon>
        <taxon>Flavobacterium</taxon>
    </lineage>
</organism>
<keyword evidence="1" id="KW-0812">Transmembrane</keyword>
<evidence type="ECO:0000313" key="3">
    <source>
        <dbReference type="Proteomes" id="UP000596329"/>
    </source>
</evidence>
<reference evidence="2 3" key="1">
    <citation type="submission" date="2020-07" db="EMBL/GenBank/DDBJ databases">
        <title>Genomic characterization of Flavobacterium psychrophilum strains.</title>
        <authorList>
            <person name="Castillo D."/>
            <person name="Jorgensen J."/>
            <person name="Middelboe M."/>
        </authorList>
    </citation>
    <scope>NUCLEOTIDE SEQUENCE [LARGE SCALE GENOMIC DNA]</scope>
    <source>
        <strain evidence="2 3">FPS-R7</strain>
    </source>
</reference>
<gene>
    <name evidence="2" type="ORF">H0H26_03420</name>
</gene>